<dbReference type="SUPFAM" id="SSF46689">
    <property type="entry name" value="Homeodomain-like"/>
    <property type="match status" value="1"/>
</dbReference>
<dbReference type="SMART" id="SM00342">
    <property type="entry name" value="HTH_ARAC"/>
    <property type="match status" value="1"/>
</dbReference>
<dbReference type="GO" id="GO:0003700">
    <property type="term" value="F:DNA-binding transcription factor activity"/>
    <property type="evidence" value="ECO:0007669"/>
    <property type="project" value="InterPro"/>
</dbReference>
<dbReference type="InterPro" id="IPR009057">
    <property type="entry name" value="Homeodomain-like_sf"/>
</dbReference>
<name>A0A7X0RK00_9ACTN</name>
<keyword evidence="3" id="KW-0804">Transcription</keyword>
<proteinExistence type="predicted"/>
<dbReference type="InterPro" id="IPR032687">
    <property type="entry name" value="AraC-type_N"/>
</dbReference>
<keyword evidence="1" id="KW-0805">Transcription regulation</keyword>
<sequence>MKSPEPGVPPLAFVQLLNSDALGPQAVGRFRAIIDREGTSELELVQRDRQVPIRWFREVYPGLDHDEATSLGLSFAEHAQLTSFGPLSLPLVSSGSVAEVFELLGYLPIISSALRPHFHSSQRSLTVGLTGHTGDRDLDCLVITYGGAALLRLLDMLTGPLPGVTMNLAWKTPQSPQRIAGALAGRLVFGARASFIDVPVDILQAPCRFPDPVAYRMAIGELRRSLDRHTAATSFTETVRRLLEEDPGHISSHDMAELLAVSPSTMKRRLHEEGTTFRDVQQSLLRERAIVRLLDRSLTVGQIAIDLGYSDLGNFSHAFKRWTGQSPSEFRQFGRREPG</sequence>
<dbReference type="AlphaFoldDB" id="A0A7X0RK00"/>
<accession>A0A7X0RK00</accession>
<dbReference type="EMBL" id="JACKXE010000002">
    <property type="protein sequence ID" value="MBB6629724.1"/>
    <property type="molecule type" value="Genomic_DNA"/>
</dbReference>
<dbReference type="PANTHER" id="PTHR47894:SF1">
    <property type="entry name" value="HTH-TYPE TRANSCRIPTIONAL REGULATOR VQSM"/>
    <property type="match status" value="1"/>
</dbReference>
<evidence type="ECO:0000313" key="5">
    <source>
        <dbReference type="EMBL" id="MBB6629724.1"/>
    </source>
</evidence>
<dbReference type="PANTHER" id="PTHR47894">
    <property type="entry name" value="HTH-TYPE TRANSCRIPTIONAL REGULATOR GADX"/>
    <property type="match status" value="1"/>
</dbReference>
<protein>
    <submittedName>
        <fullName evidence="5">Helix-turn-helix domain-containing protein</fullName>
    </submittedName>
</protein>
<dbReference type="GO" id="GO:0005829">
    <property type="term" value="C:cytosol"/>
    <property type="evidence" value="ECO:0007669"/>
    <property type="project" value="TreeGrafter"/>
</dbReference>
<evidence type="ECO:0000256" key="3">
    <source>
        <dbReference type="ARBA" id="ARBA00023163"/>
    </source>
</evidence>
<evidence type="ECO:0000259" key="4">
    <source>
        <dbReference type="PROSITE" id="PS01124"/>
    </source>
</evidence>
<dbReference type="Pfam" id="PF12625">
    <property type="entry name" value="Arabinose_bd"/>
    <property type="match status" value="1"/>
</dbReference>
<dbReference type="InterPro" id="IPR020449">
    <property type="entry name" value="Tscrpt_reg_AraC-type_HTH"/>
</dbReference>
<organism evidence="5 6">
    <name type="scientific">Nocardioides luti</name>
    <dbReference type="NCBI Taxonomy" id="2761101"/>
    <lineage>
        <taxon>Bacteria</taxon>
        <taxon>Bacillati</taxon>
        <taxon>Actinomycetota</taxon>
        <taxon>Actinomycetes</taxon>
        <taxon>Propionibacteriales</taxon>
        <taxon>Nocardioidaceae</taxon>
        <taxon>Nocardioides</taxon>
    </lineage>
</organism>
<keyword evidence="2" id="KW-0238">DNA-binding</keyword>
<dbReference type="GO" id="GO:0000976">
    <property type="term" value="F:transcription cis-regulatory region binding"/>
    <property type="evidence" value="ECO:0007669"/>
    <property type="project" value="TreeGrafter"/>
</dbReference>
<evidence type="ECO:0000313" key="6">
    <source>
        <dbReference type="Proteomes" id="UP000523955"/>
    </source>
</evidence>
<dbReference type="InterPro" id="IPR018060">
    <property type="entry name" value="HTH_AraC"/>
</dbReference>
<reference evidence="5 6" key="1">
    <citation type="submission" date="2020-08" db="EMBL/GenBank/DDBJ databases">
        <authorList>
            <person name="Seo M.-J."/>
        </authorList>
    </citation>
    <scope>NUCLEOTIDE SEQUENCE [LARGE SCALE GENOMIC DNA]</scope>
    <source>
        <strain evidence="5 6">KIGAM211</strain>
    </source>
</reference>
<dbReference type="Gene3D" id="1.10.10.60">
    <property type="entry name" value="Homeodomain-like"/>
    <property type="match status" value="1"/>
</dbReference>
<gene>
    <name evidence="5" type="ORF">H5V45_20575</name>
</gene>
<dbReference type="PRINTS" id="PR00032">
    <property type="entry name" value="HTHARAC"/>
</dbReference>
<dbReference type="RefSeq" id="WP_056680425.1">
    <property type="nucleotide sequence ID" value="NZ_JACKXE010000002.1"/>
</dbReference>
<dbReference type="Pfam" id="PF12833">
    <property type="entry name" value="HTH_18"/>
    <property type="match status" value="1"/>
</dbReference>
<evidence type="ECO:0000256" key="1">
    <source>
        <dbReference type="ARBA" id="ARBA00023015"/>
    </source>
</evidence>
<evidence type="ECO:0000256" key="2">
    <source>
        <dbReference type="ARBA" id="ARBA00023125"/>
    </source>
</evidence>
<keyword evidence="6" id="KW-1185">Reference proteome</keyword>
<dbReference type="Proteomes" id="UP000523955">
    <property type="component" value="Unassembled WGS sequence"/>
</dbReference>
<comment type="caution">
    <text evidence="5">The sequence shown here is derived from an EMBL/GenBank/DDBJ whole genome shotgun (WGS) entry which is preliminary data.</text>
</comment>
<dbReference type="PROSITE" id="PS01124">
    <property type="entry name" value="HTH_ARAC_FAMILY_2"/>
    <property type="match status" value="1"/>
</dbReference>
<feature type="domain" description="HTH araC/xylS-type" evidence="4">
    <location>
        <begin position="237"/>
        <end position="333"/>
    </location>
</feature>